<protein>
    <submittedName>
        <fullName evidence="1">Uncharacterized protein</fullName>
    </submittedName>
</protein>
<sequence>MIEMASETSELALPSVTRMLLRADGSTTLLLEALVGQRLSLGLVDQRETAAGELSGAVRTALNCADGDTVIVRRSVLRAGESAVSANSVVIAGAERDLTDLLAQREVPIGHSLAAAGRHLGRTVLATGRALWPADDAADAIPCACKESVLLDHTATAVAYLHERFNPAYVPVGVRS</sequence>
<dbReference type="AlphaFoldDB" id="A0A7W9ULG0"/>
<reference evidence="1 2" key="1">
    <citation type="submission" date="2020-08" db="EMBL/GenBank/DDBJ databases">
        <title>Sequencing the genomes of 1000 actinobacteria strains.</title>
        <authorList>
            <person name="Klenk H.-P."/>
        </authorList>
    </citation>
    <scope>NUCLEOTIDE SEQUENCE [LARGE SCALE GENOMIC DNA]</scope>
    <source>
        <strain evidence="1 2">DSM 43582</strain>
    </source>
</reference>
<name>A0A7W9ULG0_9NOCA</name>
<proteinExistence type="predicted"/>
<comment type="caution">
    <text evidence="1">The sequence shown here is derived from an EMBL/GenBank/DDBJ whole genome shotgun (WGS) entry which is preliminary data.</text>
</comment>
<keyword evidence="2" id="KW-1185">Reference proteome</keyword>
<organism evidence="1 2">
    <name type="scientific">Nocardia transvalensis</name>
    <dbReference type="NCBI Taxonomy" id="37333"/>
    <lineage>
        <taxon>Bacteria</taxon>
        <taxon>Bacillati</taxon>
        <taxon>Actinomycetota</taxon>
        <taxon>Actinomycetes</taxon>
        <taxon>Mycobacteriales</taxon>
        <taxon>Nocardiaceae</taxon>
        <taxon>Nocardia</taxon>
    </lineage>
</organism>
<dbReference type="EMBL" id="JACHIT010000002">
    <property type="protein sequence ID" value="MBB5917523.1"/>
    <property type="molecule type" value="Genomic_DNA"/>
</dbReference>
<dbReference type="InterPro" id="IPR028978">
    <property type="entry name" value="Chorismate_lyase_/UTRA_dom_sf"/>
</dbReference>
<dbReference type="Gene3D" id="3.40.1410.10">
    <property type="entry name" value="Chorismate lyase-like"/>
    <property type="match status" value="1"/>
</dbReference>
<accession>A0A7W9ULG0</accession>
<dbReference type="Proteomes" id="UP000540412">
    <property type="component" value="Unassembled WGS sequence"/>
</dbReference>
<dbReference type="SUPFAM" id="SSF64288">
    <property type="entry name" value="Chorismate lyase-like"/>
    <property type="match status" value="1"/>
</dbReference>
<dbReference type="RefSeq" id="WP_157185710.1">
    <property type="nucleotide sequence ID" value="NZ_JACHIT010000002.1"/>
</dbReference>
<evidence type="ECO:0000313" key="2">
    <source>
        <dbReference type="Proteomes" id="UP000540412"/>
    </source>
</evidence>
<gene>
    <name evidence="1" type="ORF">BJY24_006435</name>
</gene>
<evidence type="ECO:0000313" key="1">
    <source>
        <dbReference type="EMBL" id="MBB5917523.1"/>
    </source>
</evidence>